<dbReference type="PANTHER" id="PTHR30273:SF2">
    <property type="entry name" value="PROTEIN FECR"/>
    <property type="match status" value="1"/>
</dbReference>
<dbReference type="OrthoDB" id="633420at2"/>
<evidence type="ECO:0000259" key="2">
    <source>
        <dbReference type="Pfam" id="PF04773"/>
    </source>
</evidence>
<dbReference type="InterPro" id="IPR012373">
    <property type="entry name" value="Ferrdict_sens_TM"/>
</dbReference>
<proteinExistence type="predicted"/>
<protein>
    <submittedName>
        <fullName evidence="3">FecR family protein</fullName>
    </submittedName>
</protein>
<feature type="transmembrane region" description="Helical" evidence="1">
    <location>
        <begin position="85"/>
        <end position="107"/>
    </location>
</feature>
<dbReference type="Gene3D" id="2.60.120.1440">
    <property type="match status" value="1"/>
</dbReference>
<dbReference type="STRING" id="332977.SAMN05421740_1072"/>
<keyword evidence="4" id="KW-1185">Reference proteome</keyword>
<reference evidence="4" key="1">
    <citation type="submission" date="2016-10" db="EMBL/GenBank/DDBJ databases">
        <authorList>
            <person name="Varghese N."/>
            <person name="Submissions S."/>
        </authorList>
    </citation>
    <scope>NUCLEOTIDE SEQUENCE [LARGE SCALE GENOMIC DNA]</scope>
    <source>
        <strain evidence="4">Jip14</strain>
    </source>
</reference>
<evidence type="ECO:0000313" key="3">
    <source>
        <dbReference type="EMBL" id="SEL57332.1"/>
    </source>
</evidence>
<dbReference type="AlphaFoldDB" id="A0A1H7RAZ1"/>
<gene>
    <name evidence="3" type="ORF">SAMN05421740_1072</name>
</gene>
<dbReference type="GO" id="GO:0016989">
    <property type="term" value="F:sigma factor antagonist activity"/>
    <property type="evidence" value="ECO:0007669"/>
    <property type="project" value="TreeGrafter"/>
</dbReference>
<keyword evidence="1" id="KW-0812">Transmembrane</keyword>
<accession>A0A1H7RAZ1</accession>
<dbReference type="Pfam" id="PF04773">
    <property type="entry name" value="FecR"/>
    <property type="match status" value="1"/>
</dbReference>
<sequence length="436" mass="48827">MIQNAEYVKELIRKDMEGTLTQSEHALLMVAEKLHDEDEWFRMTVDVLCELDDLPGVRLKEWRPDFASIRAKADRWRRRKSAMVLLGKTAGTVGILALLGCIVYYTIAEHHGARLGDCTSITASGDLPASEFACVVQWGDTASLTVDRSSRGRLGRIRNIEVWRQPDGVLALIPTREAMASDTVGYPAIRIVTAAHQQCVVQLPDGSHIRLNAGSSLDYPLWNMDKEVTYARLMGQAWVQLREKEKSQRPVRLVIETANSQLQSSEGEYMVSATRRDTKTVLLNGRLVAFAREGSGPKEGRELIIPGEYVHHENCCTPADGTIMTRTHEGCTDIGQALVWTKATRHYRNAPLREFVADMSRWYGIKVENLNCVPDGPRVTASVCYQAPVEEIYGYIHQAGVFMYEGDGMISFCGPKLNPMERPDERGLLAYGQTHD</sequence>
<name>A0A1H7RAZ1_9SPHI</name>
<keyword evidence="1" id="KW-0472">Membrane</keyword>
<feature type="domain" description="FecR protein" evidence="2">
    <location>
        <begin position="190"/>
        <end position="286"/>
    </location>
</feature>
<keyword evidence="1" id="KW-1133">Transmembrane helix</keyword>
<dbReference type="InterPro" id="IPR006860">
    <property type="entry name" value="FecR"/>
</dbReference>
<evidence type="ECO:0000256" key="1">
    <source>
        <dbReference type="SAM" id="Phobius"/>
    </source>
</evidence>
<dbReference type="Proteomes" id="UP000198916">
    <property type="component" value="Unassembled WGS sequence"/>
</dbReference>
<dbReference type="RefSeq" id="WP_090606926.1">
    <property type="nucleotide sequence ID" value="NZ_FNZR01000007.1"/>
</dbReference>
<dbReference type="PANTHER" id="PTHR30273">
    <property type="entry name" value="PERIPLASMIC SIGNAL SENSOR AND SIGMA FACTOR ACTIVATOR FECR-RELATED"/>
    <property type="match status" value="1"/>
</dbReference>
<dbReference type="EMBL" id="FNZR01000007">
    <property type="protein sequence ID" value="SEL57332.1"/>
    <property type="molecule type" value="Genomic_DNA"/>
</dbReference>
<organism evidence="3 4">
    <name type="scientific">Parapedobacter koreensis</name>
    <dbReference type="NCBI Taxonomy" id="332977"/>
    <lineage>
        <taxon>Bacteria</taxon>
        <taxon>Pseudomonadati</taxon>
        <taxon>Bacteroidota</taxon>
        <taxon>Sphingobacteriia</taxon>
        <taxon>Sphingobacteriales</taxon>
        <taxon>Sphingobacteriaceae</taxon>
        <taxon>Parapedobacter</taxon>
    </lineage>
</organism>
<evidence type="ECO:0000313" key="4">
    <source>
        <dbReference type="Proteomes" id="UP000198916"/>
    </source>
</evidence>